<protein>
    <submittedName>
        <fullName evidence="3">Uncharacterized protein</fullName>
    </submittedName>
</protein>
<gene>
    <name evidence="3" type="ORF">C7B43_10940</name>
</gene>
<comment type="caution">
    <text evidence="3">The sequence shown here is derived from an EMBL/GenBank/DDBJ whole genome shotgun (WGS) entry which is preliminary data.</text>
</comment>
<dbReference type="AlphaFoldDB" id="A0A2T2X078"/>
<evidence type="ECO:0000313" key="4">
    <source>
        <dbReference type="Proteomes" id="UP000242699"/>
    </source>
</evidence>
<organism evidence="3 4">
    <name type="scientific">Sulfobacillus benefaciens</name>
    <dbReference type="NCBI Taxonomy" id="453960"/>
    <lineage>
        <taxon>Bacteria</taxon>
        <taxon>Bacillati</taxon>
        <taxon>Bacillota</taxon>
        <taxon>Clostridia</taxon>
        <taxon>Eubacteriales</taxon>
        <taxon>Clostridiales Family XVII. Incertae Sedis</taxon>
        <taxon>Sulfobacillus</taxon>
    </lineage>
</organism>
<keyword evidence="2" id="KW-0812">Transmembrane</keyword>
<keyword evidence="2" id="KW-1133">Transmembrane helix</keyword>
<evidence type="ECO:0000256" key="1">
    <source>
        <dbReference type="SAM" id="MobiDB-lite"/>
    </source>
</evidence>
<evidence type="ECO:0000256" key="2">
    <source>
        <dbReference type="SAM" id="Phobius"/>
    </source>
</evidence>
<keyword evidence="2" id="KW-0472">Membrane</keyword>
<sequence length="87" mass="9540">MRQKATADHLQKPSLLRHVLHSVAIVAIGLFLVIVIFWLIDLAPLIIFLGVGAAYVVLTSRKVPQKPITSDLGEKPLPDQFGTADKE</sequence>
<dbReference type="Proteomes" id="UP000242699">
    <property type="component" value="Unassembled WGS sequence"/>
</dbReference>
<evidence type="ECO:0000313" key="3">
    <source>
        <dbReference type="EMBL" id="PSR27893.1"/>
    </source>
</evidence>
<dbReference type="EMBL" id="PXYT01000023">
    <property type="protein sequence ID" value="PSR27893.1"/>
    <property type="molecule type" value="Genomic_DNA"/>
</dbReference>
<feature type="transmembrane region" description="Helical" evidence="2">
    <location>
        <begin position="20"/>
        <end position="40"/>
    </location>
</feature>
<reference evidence="3 4" key="1">
    <citation type="journal article" date="2014" name="BMC Genomics">
        <title>Comparison of environmental and isolate Sulfobacillus genomes reveals diverse carbon, sulfur, nitrogen, and hydrogen metabolisms.</title>
        <authorList>
            <person name="Justice N.B."/>
            <person name="Norman A."/>
            <person name="Brown C.T."/>
            <person name="Singh A."/>
            <person name="Thomas B.C."/>
            <person name="Banfield J.F."/>
        </authorList>
    </citation>
    <scope>NUCLEOTIDE SEQUENCE [LARGE SCALE GENOMIC DNA]</scope>
    <source>
        <strain evidence="3">AMDSBA1</strain>
    </source>
</reference>
<feature type="region of interest" description="Disordered" evidence="1">
    <location>
        <begin position="66"/>
        <end position="87"/>
    </location>
</feature>
<name>A0A2T2X078_9FIRM</name>
<accession>A0A2T2X078</accession>
<feature type="transmembrane region" description="Helical" evidence="2">
    <location>
        <begin position="46"/>
        <end position="63"/>
    </location>
</feature>
<proteinExistence type="predicted"/>